<dbReference type="PANTHER" id="PTHR10361:SF28">
    <property type="entry name" value="P3 PROTEIN-RELATED"/>
    <property type="match status" value="1"/>
</dbReference>
<feature type="transmembrane region" description="Helical" evidence="8">
    <location>
        <begin position="265"/>
        <end position="290"/>
    </location>
</feature>
<name>A0A922L7N2_DERFA</name>
<dbReference type="InterPro" id="IPR038770">
    <property type="entry name" value="Na+/solute_symporter_sf"/>
</dbReference>
<dbReference type="EMBL" id="ASGP02000002">
    <property type="protein sequence ID" value="KAH9520677.1"/>
    <property type="molecule type" value="Genomic_DNA"/>
</dbReference>
<dbReference type="PANTHER" id="PTHR10361">
    <property type="entry name" value="SODIUM-BILE ACID COTRANSPORTER"/>
    <property type="match status" value="1"/>
</dbReference>
<evidence type="ECO:0000313" key="10">
    <source>
        <dbReference type="Proteomes" id="UP000790347"/>
    </source>
</evidence>
<comment type="similarity">
    <text evidence="2">Belongs to the bile acid:sodium symporter (BASS) (TC 2.A.28) family.</text>
</comment>
<feature type="region of interest" description="Disordered" evidence="7">
    <location>
        <begin position="1"/>
        <end position="39"/>
    </location>
</feature>
<feature type="compositionally biased region" description="Low complexity" evidence="7">
    <location>
        <begin position="10"/>
        <end position="37"/>
    </location>
</feature>
<evidence type="ECO:0000256" key="6">
    <source>
        <dbReference type="ARBA" id="ARBA00023136"/>
    </source>
</evidence>
<feature type="region of interest" description="Disordered" evidence="7">
    <location>
        <begin position="158"/>
        <end position="217"/>
    </location>
</feature>
<comment type="subcellular location">
    <subcellularLocation>
        <location evidence="1">Membrane</location>
        <topology evidence="1">Multi-pass membrane protein</topology>
    </subcellularLocation>
</comment>
<dbReference type="AlphaFoldDB" id="A0A922L7N2"/>
<feature type="transmembrane region" description="Helical" evidence="8">
    <location>
        <begin position="393"/>
        <end position="413"/>
    </location>
</feature>
<dbReference type="Proteomes" id="UP000790347">
    <property type="component" value="Unassembled WGS sequence"/>
</dbReference>
<evidence type="ECO:0000256" key="1">
    <source>
        <dbReference type="ARBA" id="ARBA00004141"/>
    </source>
</evidence>
<feature type="compositionally biased region" description="Low complexity" evidence="7">
    <location>
        <begin position="99"/>
        <end position="112"/>
    </location>
</feature>
<proteinExistence type="inferred from homology"/>
<feature type="transmembrane region" description="Helical" evidence="8">
    <location>
        <begin position="296"/>
        <end position="317"/>
    </location>
</feature>
<keyword evidence="6 8" id="KW-0472">Membrane</keyword>
<dbReference type="Gene3D" id="1.20.1530.20">
    <property type="match status" value="1"/>
</dbReference>
<feature type="transmembrane region" description="Helical" evidence="8">
    <location>
        <begin position="329"/>
        <end position="347"/>
    </location>
</feature>
<feature type="compositionally biased region" description="Polar residues" evidence="7">
    <location>
        <begin position="205"/>
        <end position="215"/>
    </location>
</feature>
<evidence type="ECO:0000256" key="8">
    <source>
        <dbReference type="SAM" id="Phobius"/>
    </source>
</evidence>
<organism evidence="9 10">
    <name type="scientific">Dermatophagoides farinae</name>
    <name type="common">American house dust mite</name>
    <dbReference type="NCBI Taxonomy" id="6954"/>
    <lineage>
        <taxon>Eukaryota</taxon>
        <taxon>Metazoa</taxon>
        <taxon>Ecdysozoa</taxon>
        <taxon>Arthropoda</taxon>
        <taxon>Chelicerata</taxon>
        <taxon>Arachnida</taxon>
        <taxon>Acari</taxon>
        <taxon>Acariformes</taxon>
        <taxon>Sarcoptiformes</taxon>
        <taxon>Astigmata</taxon>
        <taxon>Psoroptidia</taxon>
        <taxon>Analgoidea</taxon>
        <taxon>Pyroglyphidae</taxon>
        <taxon>Dermatophagoidinae</taxon>
        <taxon>Dermatophagoides</taxon>
    </lineage>
</organism>
<dbReference type="InterPro" id="IPR002657">
    <property type="entry name" value="BilAc:Na_symport/Acr3"/>
</dbReference>
<feature type="transmembrane region" description="Helical" evidence="8">
    <location>
        <begin position="425"/>
        <end position="448"/>
    </location>
</feature>
<feature type="transmembrane region" description="Helical" evidence="8">
    <location>
        <begin position="359"/>
        <end position="381"/>
    </location>
</feature>
<keyword evidence="10" id="KW-1185">Reference proteome</keyword>
<keyword evidence="4" id="KW-0769">Symport</keyword>
<evidence type="ECO:0008006" key="11">
    <source>
        <dbReference type="Google" id="ProtNLM"/>
    </source>
</evidence>
<feature type="region of interest" description="Disordered" evidence="7">
    <location>
        <begin position="66"/>
        <end position="123"/>
    </location>
</feature>
<gene>
    <name evidence="9" type="ORF">DERF_004372</name>
</gene>
<feature type="transmembrane region" description="Helical" evidence="8">
    <location>
        <begin position="484"/>
        <end position="508"/>
    </location>
</feature>
<evidence type="ECO:0000256" key="3">
    <source>
        <dbReference type="ARBA" id="ARBA00022692"/>
    </source>
</evidence>
<keyword evidence="4" id="KW-0813">Transport</keyword>
<protein>
    <recommendedName>
        <fullName evidence="11">Ileal sodium/bile acid cotransporter-like</fullName>
    </recommendedName>
</protein>
<keyword evidence="3 8" id="KW-0812">Transmembrane</keyword>
<reference evidence="9" key="2">
    <citation type="journal article" date="2022" name="Res Sq">
        <title>Comparative Genomics Reveals Insights into the Divergent Evolution of Astigmatic Mites and Household Pest Adaptations.</title>
        <authorList>
            <person name="Xiong Q."/>
            <person name="Wan A.T.-Y."/>
            <person name="Liu X.-Y."/>
            <person name="Fung C.S.-H."/>
            <person name="Xiao X."/>
            <person name="Malainual N."/>
            <person name="Hou J."/>
            <person name="Wang L."/>
            <person name="Wang M."/>
            <person name="Yang K."/>
            <person name="Cui Y."/>
            <person name="Leung E."/>
            <person name="Nong W."/>
            <person name="Shin S.-K."/>
            <person name="Au S."/>
            <person name="Jeong K.Y."/>
            <person name="Chew F.T."/>
            <person name="Hui J."/>
            <person name="Leung T.F."/>
            <person name="Tungtrongchitr A."/>
            <person name="Zhong N."/>
            <person name="Liu Z."/>
            <person name="Tsui S."/>
        </authorList>
    </citation>
    <scope>NUCLEOTIDE SEQUENCE</scope>
    <source>
        <strain evidence="9">Derf</strain>
        <tissue evidence="9">Whole organism</tissue>
    </source>
</reference>
<feature type="transmembrane region" description="Helical" evidence="8">
    <location>
        <begin position="234"/>
        <end position="253"/>
    </location>
</feature>
<accession>A0A922L7N2</accession>
<dbReference type="GO" id="GO:0016020">
    <property type="term" value="C:membrane"/>
    <property type="evidence" value="ECO:0007669"/>
    <property type="project" value="UniProtKB-SubCell"/>
</dbReference>
<feature type="compositionally biased region" description="Acidic residues" evidence="7">
    <location>
        <begin position="73"/>
        <end position="90"/>
    </location>
</feature>
<evidence type="ECO:0000256" key="2">
    <source>
        <dbReference type="ARBA" id="ARBA00006528"/>
    </source>
</evidence>
<feature type="compositionally biased region" description="Low complexity" evidence="7">
    <location>
        <begin position="163"/>
        <end position="175"/>
    </location>
</feature>
<comment type="caution">
    <text evidence="9">The sequence shown here is derived from an EMBL/GenBank/DDBJ whole genome shotgun (WGS) entry which is preliminary data.</text>
</comment>
<reference evidence="9" key="1">
    <citation type="submission" date="2013-05" db="EMBL/GenBank/DDBJ databases">
        <authorList>
            <person name="Yim A.K.Y."/>
            <person name="Chan T.F."/>
            <person name="Ji K.M."/>
            <person name="Liu X.Y."/>
            <person name="Zhou J.W."/>
            <person name="Li R.Q."/>
            <person name="Yang K.Y."/>
            <person name="Li J."/>
            <person name="Li M."/>
            <person name="Law P.T.W."/>
            <person name="Wu Y.L."/>
            <person name="Cai Z.L."/>
            <person name="Qin H."/>
            <person name="Bao Y."/>
            <person name="Leung R.K.K."/>
            <person name="Ng P.K.S."/>
            <person name="Zou J."/>
            <person name="Zhong X.J."/>
            <person name="Ran P.X."/>
            <person name="Zhong N.S."/>
            <person name="Liu Z.G."/>
            <person name="Tsui S.K.W."/>
        </authorList>
    </citation>
    <scope>NUCLEOTIDE SEQUENCE</scope>
    <source>
        <strain evidence="9">Derf</strain>
        <tissue evidence="9">Whole organism</tissue>
    </source>
</reference>
<dbReference type="Pfam" id="PF01758">
    <property type="entry name" value="SBF"/>
    <property type="match status" value="1"/>
</dbReference>
<dbReference type="GO" id="GO:0008508">
    <property type="term" value="F:bile acid:sodium symporter activity"/>
    <property type="evidence" value="ECO:0007669"/>
    <property type="project" value="TreeGrafter"/>
</dbReference>
<keyword evidence="5 8" id="KW-1133">Transmembrane helix</keyword>
<evidence type="ECO:0000313" key="9">
    <source>
        <dbReference type="EMBL" id="KAH9520677.1"/>
    </source>
</evidence>
<evidence type="ECO:0000256" key="4">
    <source>
        <dbReference type="ARBA" id="ARBA00022847"/>
    </source>
</evidence>
<evidence type="ECO:0000256" key="7">
    <source>
        <dbReference type="SAM" id="MobiDB-lite"/>
    </source>
</evidence>
<evidence type="ECO:0000256" key="5">
    <source>
        <dbReference type="ARBA" id="ARBA00022989"/>
    </source>
</evidence>
<dbReference type="InterPro" id="IPR004710">
    <property type="entry name" value="Bilac:Na_transpt"/>
</dbReference>
<sequence>MQDSIVNAKRSSNSTRKRSSSSSSSSSSSTTTTTTTTAILDEQILTTTTDMDPDIKELLRTRTIVSNHKDDDNSNDDDDDGGNEHDENEDRQDLQSSSTTATTTTTTTTTTTMKPKPSRASPFLTNIKLNNRNQSFNNSHSQSSSKWANQSLESALISGRNQSSIESTTATTTSINVPRKSKFKSTNDNQQQQQQQRQNKRIGQNHKNQPQSTELVSKEKVYKTPPMLKQIHDYLIVVLLISVMFAMGCSITWEQVWGHVRKPIGVIIGMISQFVLLPACAYFLIVVFQIDPLHATGLLILACSPGGVTSNVFAYFCEGDLSLSVTMTSFSTVVALVMMPFNVWLYGRNLETETLVIPYGKMTISLLSLTTPVAIGMVVNWKLPKMAPILTQIGSIAGFGIIIVCQTLEVFIFPDIFNDVPAVLYAAEFLLPILGLALGFIAATLFRLPYAIRRTIAIEAGIQNVGTALTIITLSFPFEQLRKVWLFPFLYAFSMLAICCIVAVIYQLQKRFTHKTKSLDIMDHPKLRKLQQQQLKLQQQQQQMQLQYQNQIQQQQLGPYYPSSTVSNVVNNNITGYPGAYGTTKV</sequence>